<dbReference type="Gene3D" id="3.20.20.70">
    <property type="entry name" value="Aldolase class I"/>
    <property type="match status" value="1"/>
</dbReference>
<protein>
    <recommendedName>
        <fullName evidence="2">Amidohydrolase-related domain-containing protein</fullName>
    </recommendedName>
</protein>
<sequence length="211" mass="23748">VVLPIPPSYHKDGSLDRMQTSKYIQWLEKSGIKCIMTTAGTSQFNLLNEADVLDLNKICCRNFDGYKIIGIPPLPLQRTLGFIRSSFFLDKCPKTCLLIMYPERYYGNDNITDFFYKIADESPLPIMIHGMFMRHATGGTYDYTAELINQILKHDNIIGIKEETSELNKAYNVCMDVNTDDNVVVAAGGSMRRFNALSPTGIQTWLGGVSN</sequence>
<evidence type="ECO:0000313" key="1">
    <source>
        <dbReference type="EMBL" id="SVB60258.1"/>
    </source>
</evidence>
<organism evidence="1">
    <name type="scientific">marine metagenome</name>
    <dbReference type="NCBI Taxonomy" id="408172"/>
    <lineage>
        <taxon>unclassified sequences</taxon>
        <taxon>metagenomes</taxon>
        <taxon>ecological metagenomes</taxon>
    </lineage>
</organism>
<feature type="non-terminal residue" evidence="1">
    <location>
        <position position="211"/>
    </location>
</feature>
<dbReference type="AlphaFoldDB" id="A0A382FAY6"/>
<gene>
    <name evidence="1" type="ORF">METZ01_LOCUS213112</name>
</gene>
<dbReference type="EMBL" id="UINC01049016">
    <property type="protein sequence ID" value="SVB60258.1"/>
    <property type="molecule type" value="Genomic_DNA"/>
</dbReference>
<dbReference type="SUPFAM" id="SSF51569">
    <property type="entry name" value="Aldolase"/>
    <property type="match status" value="1"/>
</dbReference>
<accession>A0A382FAY6</accession>
<reference evidence="1" key="1">
    <citation type="submission" date="2018-05" db="EMBL/GenBank/DDBJ databases">
        <authorList>
            <person name="Lanie J.A."/>
            <person name="Ng W.-L."/>
            <person name="Kazmierczak K.M."/>
            <person name="Andrzejewski T.M."/>
            <person name="Davidsen T.M."/>
            <person name="Wayne K.J."/>
            <person name="Tettelin H."/>
            <person name="Glass J.I."/>
            <person name="Rusch D."/>
            <person name="Podicherti R."/>
            <person name="Tsui H.-C.T."/>
            <person name="Winkler M.E."/>
        </authorList>
    </citation>
    <scope>NUCLEOTIDE SEQUENCE</scope>
</reference>
<feature type="non-terminal residue" evidence="1">
    <location>
        <position position="1"/>
    </location>
</feature>
<dbReference type="InterPro" id="IPR013785">
    <property type="entry name" value="Aldolase_TIM"/>
</dbReference>
<evidence type="ECO:0008006" key="2">
    <source>
        <dbReference type="Google" id="ProtNLM"/>
    </source>
</evidence>
<proteinExistence type="predicted"/>
<name>A0A382FAY6_9ZZZZ</name>